<evidence type="ECO:0000259" key="1">
    <source>
        <dbReference type="Pfam" id="PF25086"/>
    </source>
</evidence>
<dbReference type="EMBL" id="SDMP01000018">
    <property type="protein sequence ID" value="RYQ97854.1"/>
    <property type="molecule type" value="Genomic_DNA"/>
</dbReference>
<evidence type="ECO:0000313" key="3">
    <source>
        <dbReference type="Proteomes" id="UP000289738"/>
    </source>
</evidence>
<comment type="caution">
    <text evidence="2">The sequence shown here is derived from an EMBL/GenBank/DDBJ whole genome shotgun (WGS) entry which is preliminary data.</text>
</comment>
<dbReference type="PANTHER" id="PTHR36047:SF1">
    <property type="entry name" value="OS01G0191000 PROTEIN"/>
    <property type="match status" value="1"/>
</dbReference>
<organism evidence="2 3">
    <name type="scientific">Arachis hypogaea</name>
    <name type="common">Peanut</name>
    <dbReference type="NCBI Taxonomy" id="3818"/>
    <lineage>
        <taxon>Eukaryota</taxon>
        <taxon>Viridiplantae</taxon>
        <taxon>Streptophyta</taxon>
        <taxon>Embryophyta</taxon>
        <taxon>Tracheophyta</taxon>
        <taxon>Spermatophyta</taxon>
        <taxon>Magnoliopsida</taxon>
        <taxon>eudicotyledons</taxon>
        <taxon>Gunneridae</taxon>
        <taxon>Pentapetalae</taxon>
        <taxon>rosids</taxon>
        <taxon>fabids</taxon>
        <taxon>Fabales</taxon>
        <taxon>Fabaceae</taxon>
        <taxon>Papilionoideae</taxon>
        <taxon>50 kb inversion clade</taxon>
        <taxon>dalbergioids sensu lato</taxon>
        <taxon>Dalbergieae</taxon>
        <taxon>Pterocarpus clade</taxon>
        <taxon>Arachis</taxon>
    </lineage>
</organism>
<dbReference type="AlphaFoldDB" id="A0A444Y7E0"/>
<dbReference type="Proteomes" id="UP000289738">
    <property type="component" value="Chromosome B08"/>
</dbReference>
<dbReference type="PANTHER" id="PTHR36047">
    <property type="entry name" value="OS01G0191000 PROTEIN"/>
    <property type="match status" value="1"/>
</dbReference>
<dbReference type="Pfam" id="PF25086">
    <property type="entry name" value="DUF7803"/>
    <property type="match status" value="1"/>
</dbReference>
<name>A0A444Y7E0_ARAHY</name>
<keyword evidence="3" id="KW-1185">Reference proteome</keyword>
<feature type="domain" description="DUF7803" evidence="1">
    <location>
        <begin position="77"/>
        <end position="123"/>
    </location>
</feature>
<sequence length="154" mass="16964">MVHFCQSLKRPTLRPCKAQPQTQQPSLVHWSFISLAPPRDGNSHSSDDIAPLISNDSLTLSSEEFAFSNTIQPPWMPTMEETILVGDDLMMGPPSPVVPPEIASHVLRGVDLCDGILKNLFLCKLSSLHACKSMTLNHSARMSLLFINNVLKEG</sequence>
<accession>A0A444Y7E0</accession>
<gene>
    <name evidence="2" type="ORF">Ahy_B08g093923</name>
</gene>
<dbReference type="InterPro" id="IPR056705">
    <property type="entry name" value="DUF7803"/>
</dbReference>
<proteinExistence type="predicted"/>
<reference evidence="2 3" key="1">
    <citation type="submission" date="2019-01" db="EMBL/GenBank/DDBJ databases">
        <title>Sequencing of cultivated peanut Arachis hypogaea provides insights into genome evolution and oil improvement.</title>
        <authorList>
            <person name="Chen X."/>
        </authorList>
    </citation>
    <scope>NUCLEOTIDE SEQUENCE [LARGE SCALE GENOMIC DNA]</scope>
    <source>
        <strain evidence="3">cv. Fuhuasheng</strain>
        <tissue evidence="2">Leaves</tissue>
    </source>
</reference>
<evidence type="ECO:0000313" key="2">
    <source>
        <dbReference type="EMBL" id="RYQ97854.1"/>
    </source>
</evidence>
<protein>
    <recommendedName>
        <fullName evidence="1">DUF7803 domain-containing protein</fullName>
    </recommendedName>
</protein>